<feature type="domain" description="Nudix hydrolase" evidence="1">
    <location>
        <begin position="7"/>
        <end position="147"/>
    </location>
</feature>
<dbReference type="GO" id="GO:0003824">
    <property type="term" value="F:catalytic activity"/>
    <property type="evidence" value="ECO:0007669"/>
    <property type="project" value="UniProtKB-ARBA"/>
</dbReference>
<dbReference type="RefSeq" id="WP_115688695.1">
    <property type="nucleotide sequence ID" value="NZ_CP031417.1"/>
</dbReference>
<dbReference type="OrthoDB" id="954553at2"/>
<evidence type="ECO:0000259" key="1">
    <source>
        <dbReference type="Pfam" id="PF00293"/>
    </source>
</evidence>
<dbReference type="InterPro" id="IPR000086">
    <property type="entry name" value="NUDIX_hydrolase_dom"/>
</dbReference>
<dbReference type="AlphaFoldDB" id="A0A345ZS26"/>
<dbReference type="SUPFAM" id="SSF55811">
    <property type="entry name" value="Nudix"/>
    <property type="match status" value="1"/>
</dbReference>
<organism evidence="2 3">
    <name type="scientific">Pseudolabrys taiwanensis</name>
    <dbReference type="NCBI Taxonomy" id="331696"/>
    <lineage>
        <taxon>Bacteria</taxon>
        <taxon>Pseudomonadati</taxon>
        <taxon>Pseudomonadota</taxon>
        <taxon>Alphaproteobacteria</taxon>
        <taxon>Hyphomicrobiales</taxon>
        <taxon>Xanthobacteraceae</taxon>
        <taxon>Pseudolabrys</taxon>
    </lineage>
</organism>
<keyword evidence="3" id="KW-1185">Reference proteome</keyword>
<dbReference type="CDD" id="cd04662">
    <property type="entry name" value="NUDIX_Hydrolase"/>
    <property type="match status" value="1"/>
</dbReference>
<reference evidence="2 3" key="1">
    <citation type="submission" date="2018-07" db="EMBL/GenBank/DDBJ databases">
        <authorList>
            <person name="Quirk P.G."/>
            <person name="Krulwich T.A."/>
        </authorList>
    </citation>
    <scope>NUCLEOTIDE SEQUENCE [LARGE SCALE GENOMIC DNA]</scope>
    <source>
        <strain evidence="2 3">CC-BB4</strain>
    </source>
</reference>
<name>A0A345ZS26_9HYPH</name>
<dbReference type="KEGG" id="ptaw:DW352_03815"/>
<dbReference type="Proteomes" id="UP000254889">
    <property type="component" value="Chromosome"/>
</dbReference>
<dbReference type="EMBL" id="CP031417">
    <property type="protein sequence ID" value="AXK79723.1"/>
    <property type="molecule type" value="Genomic_DNA"/>
</dbReference>
<dbReference type="Pfam" id="PF00293">
    <property type="entry name" value="NUDIX"/>
    <property type="match status" value="1"/>
</dbReference>
<protein>
    <submittedName>
        <fullName evidence="2">NUDIX domain-containing protein</fullName>
    </submittedName>
</protein>
<accession>A0A345ZS26</accession>
<evidence type="ECO:0000313" key="2">
    <source>
        <dbReference type="EMBL" id="AXK79723.1"/>
    </source>
</evidence>
<sequence length="160" mass="17860">MSRRNEVSAGILAFRRNRGVEVLLAHPGGPYWRKKDEGAWSIPKGTVISGDVLACAKREFNEETGLVAEGPLATLTPLRQKSGKLIHAFALEADFDIKVFSSNTFEMEWPPRSGKMQNFPEIDRIAYFDIATAKRKILPGQRPFIDELLKQLAESSSEQG</sequence>
<gene>
    <name evidence="2" type="ORF">DW352_03815</name>
</gene>
<evidence type="ECO:0000313" key="3">
    <source>
        <dbReference type="Proteomes" id="UP000254889"/>
    </source>
</evidence>
<dbReference type="Gene3D" id="3.90.79.10">
    <property type="entry name" value="Nucleoside Triphosphate Pyrophosphohydrolase"/>
    <property type="match status" value="1"/>
</dbReference>
<proteinExistence type="predicted"/>
<dbReference type="InterPro" id="IPR015797">
    <property type="entry name" value="NUDIX_hydrolase-like_dom_sf"/>
</dbReference>